<evidence type="ECO:0000313" key="5">
    <source>
        <dbReference type="Ensembl" id="ENSHHUP00000055213.1"/>
    </source>
</evidence>
<dbReference type="Ensembl" id="ENSHHUT00000057132.1">
    <property type="protein sequence ID" value="ENSHHUP00000055213.1"/>
    <property type="gene ID" value="ENSHHUG00000033054.1"/>
</dbReference>
<dbReference type="AlphaFoldDB" id="A0A4W5NZG2"/>
<sequence>DPCDIDSWVAYPVLSNVHTHDAELIEAFAAPILATVYPLPGLTHTNRVRACKDKCNPHPSGGLGNLFLVKTPACPPLTRSKFEQARKHCPTSYYEDKQVTVALKGQLFTSQKAKMQDYRMAAVAAARAGQERGMDAVGAAVVDPEAVRIVAVGHDCWKGVYPLNHTVMVCIDLVARGQGGGAYTHDKYPPASLFCTTPHPLKYMAPPPCQPVGSCRTGTVQRRPCIICAMPLVQSRIGRVFYGTASTDGAFGTKWKIHTQKDLTHRFEVFKGVLGQQYQN</sequence>
<dbReference type="GeneTree" id="ENSGT00390000010706"/>
<keyword evidence="6" id="KW-1185">Reference proteome</keyword>
<dbReference type="STRING" id="62062.ENSHHUP00000055213"/>
<evidence type="ECO:0000256" key="1">
    <source>
        <dbReference type="ARBA" id="ARBA00001947"/>
    </source>
</evidence>
<evidence type="ECO:0000256" key="2">
    <source>
        <dbReference type="ARBA" id="ARBA00022694"/>
    </source>
</evidence>
<evidence type="ECO:0000313" key="6">
    <source>
        <dbReference type="Proteomes" id="UP000314982"/>
    </source>
</evidence>
<comment type="similarity">
    <text evidence="3">Belongs to the cytidine and deoxycytidylate deaminase family. ADAT3 subfamily.</text>
</comment>
<comment type="cofactor">
    <cofactor evidence="1">
        <name>Zn(2+)</name>
        <dbReference type="ChEBI" id="CHEBI:29105"/>
    </cofactor>
</comment>
<proteinExistence type="inferred from homology"/>
<dbReference type="InterPro" id="IPR016193">
    <property type="entry name" value="Cytidine_deaminase-like"/>
</dbReference>
<reference evidence="5" key="2">
    <citation type="submission" date="2025-08" db="UniProtKB">
        <authorList>
            <consortium name="Ensembl"/>
        </authorList>
    </citation>
    <scope>IDENTIFICATION</scope>
</reference>
<dbReference type="GO" id="GO:0008033">
    <property type="term" value="P:tRNA processing"/>
    <property type="evidence" value="ECO:0007669"/>
    <property type="project" value="UniProtKB-KW"/>
</dbReference>
<reference evidence="5" key="3">
    <citation type="submission" date="2025-09" db="UniProtKB">
        <authorList>
            <consortium name="Ensembl"/>
        </authorList>
    </citation>
    <scope>IDENTIFICATION</scope>
</reference>
<dbReference type="GO" id="GO:0052717">
    <property type="term" value="F:tRNA-specific adenosine-34 deaminase activity"/>
    <property type="evidence" value="ECO:0007669"/>
    <property type="project" value="TreeGrafter"/>
</dbReference>
<dbReference type="Proteomes" id="UP000314982">
    <property type="component" value="Unassembled WGS sequence"/>
</dbReference>
<reference evidence="6" key="1">
    <citation type="submission" date="2018-06" db="EMBL/GenBank/DDBJ databases">
        <title>Genome assembly of Danube salmon.</title>
        <authorList>
            <person name="Macqueen D.J."/>
            <person name="Gundappa M.K."/>
        </authorList>
    </citation>
    <scope>NUCLEOTIDE SEQUENCE [LARGE SCALE GENOMIC DNA]</scope>
</reference>
<dbReference type="PANTHER" id="PTHR11079">
    <property type="entry name" value="CYTOSINE DEAMINASE FAMILY MEMBER"/>
    <property type="match status" value="1"/>
</dbReference>
<dbReference type="PANTHER" id="PTHR11079:SF156">
    <property type="entry name" value="INACTIVE TRNA-SPECIFIC ADENOSINE DEAMINASE-LIKE PROTEIN 3-RELATED"/>
    <property type="match status" value="1"/>
</dbReference>
<dbReference type="SUPFAM" id="SSF53927">
    <property type="entry name" value="Cytidine deaminase-like"/>
    <property type="match status" value="1"/>
</dbReference>
<protein>
    <submittedName>
        <fullName evidence="5">Adenosine deaminase tRNA specific 3</fullName>
    </submittedName>
</protein>
<dbReference type="Gene3D" id="3.40.140.10">
    <property type="entry name" value="Cytidine Deaminase, domain 2"/>
    <property type="match status" value="1"/>
</dbReference>
<dbReference type="GO" id="GO:0005634">
    <property type="term" value="C:nucleus"/>
    <property type="evidence" value="ECO:0007669"/>
    <property type="project" value="TreeGrafter"/>
</dbReference>
<evidence type="ECO:0000259" key="4">
    <source>
        <dbReference type="PROSITE" id="PS51747"/>
    </source>
</evidence>
<keyword evidence="2" id="KW-0819">tRNA processing</keyword>
<dbReference type="InterPro" id="IPR002125">
    <property type="entry name" value="CMP_dCMP_dom"/>
</dbReference>
<feature type="domain" description="CMP/dCMP-type deaminase" evidence="4">
    <location>
        <begin position="113"/>
        <end position="270"/>
    </location>
</feature>
<dbReference type="PROSITE" id="PS51747">
    <property type="entry name" value="CYT_DCMP_DEAMINASES_2"/>
    <property type="match status" value="1"/>
</dbReference>
<name>A0A4W5NZG2_9TELE</name>
<accession>A0A4W5NZG2</accession>
<evidence type="ECO:0000256" key="3">
    <source>
        <dbReference type="ARBA" id="ARBA00038160"/>
    </source>
</evidence>
<dbReference type="GO" id="GO:0005737">
    <property type="term" value="C:cytoplasm"/>
    <property type="evidence" value="ECO:0007669"/>
    <property type="project" value="TreeGrafter"/>
</dbReference>
<organism evidence="5 6">
    <name type="scientific">Hucho hucho</name>
    <name type="common">huchen</name>
    <dbReference type="NCBI Taxonomy" id="62062"/>
    <lineage>
        <taxon>Eukaryota</taxon>
        <taxon>Metazoa</taxon>
        <taxon>Chordata</taxon>
        <taxon>Craniata</taxon>
        <taxon>Vertebrata</taxon>
        <taxon>Euteleostomi</taxon>
        <taxon>Actinopterygii</taxon>
        <taxon>Neopterygii</taxon>
        <taxon>Teleostei</taxon>
        <taxon>Protacanthopterygii</taxon>
        <taxon>Salmoniformes</taxon>
        <taxon>Salmonidae</taxon>
        <taxon>Salmoninae</taxon>
        <taxon>Hucho</taxon>
    </lineage>
</organism>